<protein>
    <submittedName>
        <fullName evidence="3">SRPBCC domain-containing protein</fullName>
    </submittedName>
</protein>
<comment type="similarity">
    <text evidence="1">Belongs to the AHA1 family.</text>
</comment>
<proteinExistence type="inferred from homology"/>
<dbReference type="Proteomes" id="UP000032352">
    <property type="component" value="Chromosome pTvir"/>
</dbReference>
<dbReference type="AlphaFoldDB" id="A0AAE9ZA69"/>
<dbReference type="InterPro" id="IPR013538">
    <property type="entry name" value="ASHA1/2-like_C"/>
</dbReference>
<dbReference type="EMBL" id="CP059734">
    <property type="protein sequence ID" value="WDE09303.1"/>
    <property type="molecule type" value="Genomic_DNA"/>
</dbReference>
<dbReference type="SUPFAM" id="SSF55961">
    <property type="entry name" value="Bet v1-like"/>
    <property type="match status" value="1"/>
</dbReference>
<evidence type="ECO:0000313" key="3">
    <source>
        <dbReference type="EMBL" id="WDE09303.1"/>
    </source>
</evidence>
<evidence type="ECO:0000256" key="1">
    <source>
        <dbReference type="ARBA" id="ARBA00006817"/>
    </source>
</evidence>
<reference evidence="3 4" key="1">
    <citation type="journal article" date="2015" name="Genome Announc.">
        <title>Draft Genome Sequences of Marine Isolates of Thalassomonas viridans and Thalassomonas actiniarum.</title>
        <authorList>
            <person name="Olonade I."/>
            <person name="van Zyl L.J."/>
            <person name="Trindade M."/>
        </authorList>
    </citation>
    <scope>NUCLEOTIDE SEQUENCE [LARGE SCALE GENOMIC DNA]</scope>
    <source>
        <strain evidence="3 4">XOM25</strain>
    </source>
</reference>
<evidence type="ECO:0000313" key="4">
    <source>
        <dbReference type="Proteomes" id="UP000032352"/>
    </source>
</evidence>
<dbReference type="KEGG" id="tvd:SG34_030035"/>
<name>A0AAE9ZA69_9GAMM</name>
<sequence length="144" mass="16732">MDAKPIVVEQTFNAPVTVVWQAITDKQQMQQWFFETITEFTPEVGFETEFNVPCEGKNYLHMWKVTEVVPQLRLVYQWRYGGYPGDSAVSWELSEEEGITKLTFTHTGHETIQGDDIFSRENGVAGWRYFIQESLKAFLQPKNS</sequence>
<feature type="domain" description="Activator of Hsp90 ATPase homologue 1/2-like C-terminal" evidence="2">
    <location>
        <begin position="13"/>
        <end position="139"/>
    </location>
</feature>
<keyword evidence="4" id="KW-1185">Reference proteome</keyword>
<reference evidence="3 4" key="2">
    <citation type="journal article" date="2022" name="Mar. Drugs">
        <title>Bioassay-Guided Fractionation Leads to the Detection of Cholic Acid Generated by the Rare Thalassomonas sp.</title>
        <authorList>
            <person name="Pheiffer F."/>
            <person name="Schneider Y.K."/>
            <person name="Hansen E.H."/>
            <person name="Andersen J.H."/>
            <person name="Isaksson J."/>
            <person name="Busche T."/>
            <person name="R C."/>
            <person name="Kalinowski J."/>
            <person name="Zyl L.V."/>
            <person name="Trindade M."/>
        </authorList>
    </citation>
    <scope>NUCLEOTIDE SEQUENCE [LARGE SCALE GENOMIC DNA]</scope>
    <source>
        <strain evidence="3 4">XOM25</strain>
    </source>
</reference>
<accession>A0AAE9ZA69</accession>
<dbReference type="CDD" id="cd07814">
    <property type="entry name" value="SRPBCC_CalC_Aha1-like"/>
    <property type="match status" value="1"/>
</dbReference>
<gene>
    <name evidence="3" type="ORF">SG34_030035</name>
</gene>
<dbReference type="Pfam" id="PF08327">
    <property type="entry name" value="AHSA1"/>
    <property type="match status" value="1"/>
</dbReference>
<dbReference type="InterPro" id="IPR023393">
    <property type="entry name" value="START-like_dom_sf"/>
</dbReference>
<organism evidence="3 4">
    <name type="scientific">Thalassomonas viridans</name>
    <dbReference type="NCBI Taxonomy" id="137584"/>
    <lineage>
        <taxon>Bacteria</taxon>
        <taxon>Pseudomonadati</taxon>
        <taxon>Pseudomonadota</taxon>
        <taxon>Gammaproteobacteria</taxon>
        <taxon>Alteromonadales</taxon>
        <taxon>Colwelliaceae</taxon>
        <taxon>Thalassomonas</taxon>
    </lineage>
</organism>
<evidence type="ECO:0000259" key="2">
    <source>
        <dbReference type="Pfam" id="PF08327"/>
    </source>
</evidence>
<dbReference type="Gene3D" id="3.30.530.20">
    <property type="match status" value="1"/>
</dbReference>